<dbReference type="Proteomes" id="UP000006380">
    <property type="component" value="Chromosome"/>
</dbReference>
<dbReference type="STRING" id="360105.CCV52592_1751"/>
<dbReference type="Pfam" id="PF13114">
    <property type="entry name" value="RecO_N_2"/>
    <property type="match status" value="1"/>
</dbReference>
<dbReference type="AlphaFoldDB" id="A7H004"/>
<evidence type="ECO:0000313" key="2">
    <source>
        <dbReference type="EMBL" id="EAU01073.3"/>
    </source>
</evidence>
<protein>
    <recommendedName>
        <fullName evidence="1">DNA replication/recombination mediator RecO N-terminal domain-containing protein</fullName>
    </recommendedName>
</protein>
<accession>A7H004</accession>
<dbReference type="KEGG" id="ccv:CCV52592_1751"/>
<dbReference type="InterPro" id="IPR022572">
    <property type="entry name" value="DNA_rep/recomb_RecO_N"/>
</dbReference>
<dbReference type="EMBL" id="CP000767">
    <property type="protein sequence ID" value="EAU01073.3"/>
    <property type="molecule type" value="Genomic_DNA"/>
</dbReference>
<reference evidence="2" key="1">
    <citation type="submission" date="2016-07" db="EMBL/GenBank/DDBJ databases">
        <title>Comparative genomics of the Campylobacter concisus group.</title>
        <authorList>
            <person name="Miller W.G."/>
            <person name="Yee E."/>
            <person name="Chapman M.H."/>
            <person name="Huynh S."/>
            <person name="Bono J.L."/>
            <person name="On S.L.W."/>
            <person name="StLeger J."/>
            <person name="Foster G."/>
            <person name="Parker C.T."/>
        </authorList>
    </citation>
    <scope>NUCLEOTIDE SEQUENCE</scope>
    <source>
        <strain evidence="2">525.92</strain>
    </source>
</reference>
<name>A7H004_CAMC5</name>
<feature type="domain" description="DNA replication/recombination mediator RecO N-terminal" evidence="1">
    <location>
        <begin position="1"/>
        <end position="70"/>
    </location>
</feature>
<evidence type="ECO:0000259" key="1">
    <source>
        <dbReference type="Pfam" id="PF13114"/>
    </source>
</evidence>
<keyword evidence="3" id="KW-1185">Reference proteome</keyword>
<organism evidence="2 3">
    <name type="scientific">Campylobacter curvus (strain 525.92)</name>
    <dbReference type="NCBI Taxonomy" id="360105"/>
    <lineage>
        <taxon>Bacteria</taxon>
        <taxon>Pseudomonadati</taxon>
        <taxon>Campylobacterota</taxon>
        <taxon>Epsilonproteobacteria</taxon>
        <taxon>Campylobacterales</taxon>
        <taxon>Campylobacteraceae</taxon>
        <taxon>Campylobacter</taxon>
    </lineage>
</organism>
<sequence>MQGYILRTQKVKDEDLLVYILTPSNVVKSYRFYGARHPSVMNGYKIDFELIENINFLPQLRSVLHLGYRWLQDRDKLIIWQQFMRLIYDHLKDVDSLDEIYFNELDLCAKRFELSNAKRLLIESYVRILEYEGRLHQEFECFVCDEPIVGKMCLTRGFLPSHPHCFARSEFDMKKIEKLFDTKSTIELNDEEVNSLYKIVLEGL</sequence>
<proteinExistence type="predicted"/>
<dbReference type="NCBIfam" id="NF010483">
    <property type="entry name" value="PRK13908.1"/>
    <property type="match status" value="1"/>
</dbReference>
<evidence type="ECO:0000313" key="3">
    <source>
        <dbReference type="Proteomes" id="UP000006380"/>
    </source>
</evidence>
<gene>
    <name evidence="2" type="ORF">CCV52592_1751</name>
</gene>
<dbReference type="RefSeq" id="WP_009649304.1">
    <property type="nucleotide sequence ID" value="NC_009715.2"/>
</dbReference>